<name>A0ABU5RTS3_9CYAN</name>
<evidence type="ECO:0000313" key="2">
    <source>
        <dbReference type="EMBL" id="MEA5391192.1"/>
    </source>
</evidence>
<feature type="transmembrane region" description="Helical" evidence="1">
    <location>
        <begin position="42"/>
        <end position="61"/>
    </location>
</feature>
<sequence>MARTGKSEPKATTGKTVEDLIVEMEPVPPGGRPPKPPVLQRLLVVVLVLLGFGAGWMAAGLRASLAEKPRAGGRGETRQDLLADGWVEADQGVFTRRCQGICRRPRLYGGGLIDVMEVACLERPCGDIQATFAVLDGQGQEVDKVVETKNGRQGERLQLLIESQKPEARRFALVDFRAKARVE</sequence>
<protein>
    <submittedName>
        <fullName evidence="2">Uncharacterized protein</fullName>
    </submittedName>
</protein>
<evidence type="ECO:0000313" key="3">
    <source>
        <dbReference type="Proteomes" id="UP001304461"/>
    </source>
</evidence>
<reference evidence="2 3" key="1">
    <citation type="submission" date="2023-12" db="EMBL/GenBank/DDBJ databases">
        <title>Baltic Sea Cyanobacteria.</title>
        <authorList>
            <person name="Delbaje E."/>
            <person name="Fewer D.P."/>
            <person name="Shishido T.K."/>
        </authorList>
    </citation>
    <scope>NUCLEOTIDE SEQUENCE [LARGE SCALE GENOMIC DNA]</scope>
    <source>
        <strain evidence="2 3">UHCC 0139</strain>
    </source>
</reference>
<dbReference type="RefSeq" id="WP_323305238.1">
    <property type="nucleotide sequence ID" value="NZ_JAYGHX010000004.1"/>
</dbReference>
<keyword evidence="1" id="KW-0472">Membrane</keyword>
<keyword evidence="3" id="KW-1185">Reference proteome</keyword>
<evidence type="ECO:0000256" key="1">
    <source>
        <dbReference type="SAM" id="Phobius"/>
    </source>
</evidence>
<gene>
    <name evidence="2" type="ORF">VB738_07945</name>
</gene>
<organism evidence="2 3">
    <name type="scientific">Cyanobium gracile UHCC 0139</name>
    <dbReference type="NCBI Taxonomy" id="3110308"/>
    <lineage>
        <taxon>Bacteria</taxon>
        <taxon>Bacillati</taxon>
        <taxon>Cyanobacteriota</taxon>
        <taxon>Cyanophyceae</taxon>
        <taxon>Synechococcales</taxon>
        <taxon>Prochlorococcaceae</taxon>
        <taxon>Cyanobium</taxon>
    </lineage>
</organism>
<comment type="caution">
    <text evidence="2">The sequence shown here is derived from an EMBL/GenBank/DDBJ whole genome shotgun (WGS) entry which is preliminary data.</text>
</comment>
<proteinExistence type="predicted"/>
<keyword evidence="1" id="KW-1133">Transmembrane helix</keyword>
<dbReference type="EMBL" id="JAYGHX010000004">
    <property type="protein sequence ID" value="MEA5391192.1"/>
    <property type="molecule type" value="Genomic_DNA"/>
</dbReference>
<accession>A0ABU5RTS3</accession>
<dbReference type="Proteomes" id="UP001304461">
    <property type="component" value="Unassembled WGS sequence"/>
</dbReference>
<keyword evidence="1" id="KW-0812">Transmembrane</keyword>